<dbReference type="PANTHER" id="PTHR23030:SF30">
    <property type="entry name" value="TYROSINE-PROTEIN PHOSPHATASE NON-RECEPTOR TYPE 23"/>
    <property type="match status" value="1"/>
</dbReference>
<dbReference type="GO" id="GO:0005768">
    <property type="term" value="C:endosome"/>
    <property type="evidence" value="ECO:0007669"/>
    <property type="project" value="TreeGrafter"/>
</dbReference>
<protein>
    <recommendedName>
        <fullName evidence="1">BRO1 domain-containing protein</fullName>
    </recommendedName>
</protein>
<dbReference type="InterPro" id="IPR004328">
    <property type="entry name" value="BRO1_dom"/>
</dbReference>
<dbReference type="Pfam" id="PF03097">
    <property type="entry name" value="BRO1"/>
    <property type="match status" value="1"/>
</dbReference>
<dbReference type="InterPro" id="IPR038499">
    <property type="entry name" value="BRO1_sf"/>
</dbReference>
<sequence>MPSNRRTRSFAYSRENASVKAFVGGFGTVDLSVECAGMLEKLMLAQAQECVFENSIAKGSASGVCSKISSQVLYYYRV</sequence>
<reference evidence="2 3" key="1">
    <citation type="submission" date="2024-01" db="EMBL/GenBank/DDBJ databases">
        <title>The genomes of 5 underutilized Papilionoideae crops provide insights into root nodulation and disease resistanc.</title>
        <authorList>
            <person name="Yuan L."/>
        </authorList>
    </citation>
    <scope>NUCLEOTIDE SEQUENCE [LARGE SCALE GENOMIC DNA]</scope>
    <source>
        <strain evidence="2">ZHUSHIDOU_FW_LH</strain>
        <tissue evidence="2">Leaf</tissue>
    </source>
</reference>
<evidence type="ECO:0000313" key="2">
    <source>
        <dbReference type="EMBL" id="KAK7268639.1"/>
    </source>
</evidence>
<comment type="caution">
    <text evidence="2">The sequence shown here is derived from an EMBL/GenBank/DDBJ whole genome shotgun (WGS) entry which is preliminary data.</text>
</comment>
<dbReference type="PANTHER" id="PTHR23030">
    <property type="entry name" value="PCD6 INTERACTING PROTEIN-RELATED"/>
    <property type="match status" value="1"/>
</dbReference>
<accession>A0AAN9F4J7</accession>
<dbReference type="GO" id="GO:0043328">
    <property type="term" value="P:protein transport to vacuole involved in ubiquitin-dependent protein catabolic process via the multivesicular body sorting pathway"/>
    <property type="evidence" value="ECO:0007669"/>
    <property type="project" value="TreeGrafter"/>
</dbReference>
<feature type="domain" description="BRO1" evidence="1">
    <location>
        <begin position="27"/>
        <end position="77"/>
    </location>
</feature>
<evidence type="ECO:0000313" key="3">
    <source>
        <dbReference type="Proteomes" id="UP001372338"/>
    </source>
</evidence>
<dbReference type="EMBL" id="JAYWIO010000004">
    <property type="protein sequence ID" value="KAK7268639.1"/>
    <property type="molecule type" value="Genomic_DNA"/>
</dbReference>
<dbReference type="Proteomes" id="UP001372338">
    <property type="component" value="Unassembled WGS sequence"/>
</dbReference>
<dbReference type="AlphaFoldDB" id="A0AAN9F4J7"/>
<proteinExistence type="predicted"/>
<evidence type="ECO:0000259" key="1">
    <source>
        <dbReference type="Pfam" id="PF03097"/>
    </source>
</evidence>
<keyword evidence="3" id="KW-1185">Reference proteome</keyword>
<dbReference type="Gene3D" id="1.25.40.280">
    <property type="entry name" value="alix/aip1 like domains"/>
    <property type="match status" value="1"/>
</dbReference>
<name>A0AAN9F4J7_CROPI</name>
<gene>
    <name evidence="2" type="ORF">RIF29_21342</name>
</gene>
<organism evidence="2 3">
    <name type="scientific">Crotalaria pallida</name>
    <name type="common">Smooth rattlebox</name>
    <name type="synonym">Crotalaria striata</name>
    <dbReference type="NCBI Taxonomy" id="3830"/>
    <lineage>
        <taxon>Eukaryota</taxon>
        <taxon>Viridiplantae</taxon>
        <taxon>Streptophyta</taxon>
        <taxon>Embryophyta</taxon>
        <taxon>Tracheophyta</taxon>
        <taxon>Spermatophyta</taxon>
        <taxon>Magnoliopsida</taxon>
        <taxon>eudicotyledons</taxon>
        <taxon>Gunneridae</taxon>
        <taxon>Pentapetalae</taxon>
        <taxon>rosids</taxon>
        <taxon>fabids</taxon>
        <taxon>Fabales</taxon>
        <taxon>Fabaceae</taxon>
        <taxon>Papilionoideae</taxon>
        <taxon>50 kb inversion clade</taxon>
        <taxon>genistoids sensu lato</taxon>
        <taxon>core genistoids</taxon>
        <taxon>Crotalarieae</taxon>
        <taxon>Crotalaria</taxon>
    </lineage>
</organism>